<reference evidence="1 2" key="1">
    <citation type="journal article" date="2012" name="Int. J. Syst. Evol. Microbiol.">
        <title>Flammeovirga pacifica sp. nov., isolated from deep-sea sediment.</title>
        <authorList>
            <person name="Xu H."/>
            <person name="Fu Y."/>
            <person name="Yang N."/>
            <person name="Ding Z."/>
            <person name="Lai Q."/>
            <person name="Zeng R."/>
        </authorList>
    </citation>
    <scope>NUCLEOTIDE SEQUENCE [LARGE SCALE GENOMIC DNA]</scope>
    <source>
        <strain evidence="2">DSM 24597 / LMG 26175 / WPAGA1</strain>
    </source>
</reference>
<name>A0A1S1YTT4_FLAPC</name>
<dbReference type="Proteomes" id="UP000179797">
    <property type="component" value="Unassembled WGS sequence"/>
</dbReference>
<comment type="caution">
    <text evidence="1">The sequence shown here is derived from an EMBL/GenBank/DDBJ whole genome shotgun (WGS) entry which is preliminary data.</text>
</comment>
<dbReference type="AlphaFoldDB" id="A0A1S1YTT4"/>
<organism evidence="1 2">
    <name type="scientific">Flammeovirga pacifica</name>
    <dbReference type="NCBI Taxonomy" id="915059"/>
    <lineage>
        <taxon>Bacteria</taxon>
        <taxon>Pseudomonadati</taxon>
        <taxon>Bacteroidota</taxon>
        <taxon>Cytophagia</taxon>
        <taxon>Cytophagales</taxon>
        <taxon>Flammeovirgaceae</taxon>
        <taxon>Flammeovirga</taxon>
    </lineage>
</organism>
<gene>
    <name evidence="1" type="ORF">NH26_22840</name>
</gene>
<dbReference type="RefSeq" id="WP_071397269.1">
    <property type="nucleotide sequence ID" value="NZ_JRYR02000002.1"/>
</dbReference>
<protein>
    <submittedName>
        <fullName evidence="1">Uncharacterized protein</fullName>
    </submittedName>
</protein>
<evidence type="ECO:0000313" key="2">
    <source>
        <dbReference type="Proteomes" id="UP000179797"/>
    </source>
</evidence>
<dbReference type="EMBL" id="JRYR02000002">
    <property type="protein sequence ID" value="OHX64428.1"/>
    <property type="molecule type" value="Genomic_DNA"/>
</dbReference>
<proteinExistence type="predicted"/>
<sequence length="131" mass="14845">MMNKLNISVIFILATLVLIQCISTPLIWMDYKMRQDFYANVLCVNKNRTDLPQVCGGRCQLKSKLADATTQDNESSKKENSLKEVVSEPLCLSIFMFSTKMLSAQMHQLPLEIDEEVDGDYVASIFHPPIV</sequence>
<dbReference type="STRING" id="915059.NH26_22840"/>
<keyword evidence="2" id="KW-1185">Reference proteome</keyword>
<accession>A0A1S1YTT4</accession>
<dbReference type="OrthoDB" id="980645at2"/>
<evidence type="ECO:0000313" key="1">
    <source>
        <dbReference type="EMBL" id="OHX64428.1"/>
    </source>
</evidence>